<dbReference type="Proteomes" id="UP000017133">
    <property type="component" value="Unassembled WGS sequence"/>
</dbReference>
<dbReference type="PATRIC" id="fig|1389415.4.peg.5260"/>
<proteinExistence type="predicted"/>
<dbReference type="SUPFAM" id="SSF53098">
    <property type="entry name" value="Ribonuclease H-like"/>
    <property type="match status" value="1"/>
</dbReference>
<dbReference type="InterPro" id="IPR050900">
    <property type="entry name" value="Transposase_IS3/IS150/IS904"/>
</dbReference>
<reference evidence="1 2" key="1">
    <citation type="submission" date="2013-10" db="EMBL/GenBank/DDBJ databases">
        <title>Whole Genome Shotgun Sequence of Photorhabdus temperata J3.</title>
        <authorList>
            <person name="Park G.-S."/>
            <person name="Hong S.-J."/>
            <person name="Shin J.-H."/>
        </authorList>
    </citation>
    <scope>NUCLEOTIDE SEQUENCE [LARGE SCALE GENOMIC DNA]</scope>
    <source>
        <strain evidence="1 2">J3</strain>
    </source>
</reference>
<comment type="caution">
    <text evidence="1">The sequence shown here is derived from an EMBL/GenBank/DDBJ whole genome shotgun (WGS) entry which is preliminary data.</text>
</comment>
<gene>
    <name evidence="1" type="ORF">O185_27425</name>
</gene>
<dbReference type="EMBL" id="AXDT01000623">
    <property type="protein sequence ID" value="ERT10101.1"/>
    <property type="molecule type" value="Genomic_DNA"/>
</dbReference>
<dbReference type="AlphaFoldDB" id="U7QUL0"/>
<dbReference type="InterPro" id="IPR012337">
    <property type="entry name" value="RNaseH-like_sf"/>
</dbReference>
<protein>
    <recommendedName>
        <fullName evidence="3">Integrase catalytic domain-containing protein</fullName>
    </recommendedName>
</protein>
<sequence length="68" mass="7628">MTQSMSRRGNCWDNAPMERLFRSLKSEWVPVTGYMTRAEAQRDIILPDGLLQLEPATSVQRGGTTGKS</sequence>
<evidence type="ECO:0000313" key="1">
    <source>
        <dbReference type="EMBL" id="ERT10101.1"/>
    </source>
</evidence>
<dbReference type="PANTHER" id="PTHR46889">
    <property type="entry name" value="TRANSPOSASE INSF FOR INSERTION SEQUENCE IS3B-RELATED"/>
    <property type="match status" value="1"/>
</dbReference>
<keyword evidence="2" id="KW-1185">Reference proteome</keyword>
<accession>U7QUL0</accession>
<name>U7QUL0_PHOTE</name>
<evidence type="ECO:0008006" key="3">
    <source>
        <dbReference type="Google" id="ProtNLM"/>
    </source>
</evidence>
<evidence type="ECO:0000313" key="2">
    <source>
        <dbReference type="Proteomes" id="UP000017133"/>
    </source>
</evidence>
<organism evidence="1 2">
    <name type="scientific">Photorhabdus temperata J3</name>
    <dbReference type="NCBI Taxonomy" id="1389415"/>
    <lineage>
        <taxon>Bacteria</taxon>
        <taxon>Pseudomonadati</taxon>
        <taxon>Pseudomonadota</taxon>
        <taxon>Gammaproteobacteria</taxon>
        <taxon>Enterobacterales</taxon>
        <taxon>Morganellaceae</taxon>
        <taxon>Photorhabdus</taxon>
    </lineage>
</organism>